<dbReference type="InterPro" id="IPR000943">
    <property type="entry name" value="RNA_pol_sigma70"/>
</dbReference>
<dbReference type="Pfam" id="PF04545">
    <property type="entry name" value="Sigma70_r4"/>
    <property type="match status" value="1"/>
</dbReference>
<dbReference type="GO" id="GO:0003700">
    <property type="term" value="F:DNA-binding transcription factor activity"/>
    <property type="evidence" value="ECO:0007669"/>
    <property type="project" value="InterPro"/>
</dbReference>
<protein>
    <submittedName>
        <fullName evidence="3">RNA polymerase sigma-28 factor</fullName>
    </submittedName>
</protein>
<dbReference type="Gene3D" id="1.20.140.160">
    <property type="match status" value="1"/>
</dbReference>
<dbReference type="InterPro" id="IPR007630">
    <property type="entry name" value="RNA_pol_sigma70_r4"/>
</dbReference>
<accession>A0A2U3K7R7</accession>
<dbReference type="PANTHER" id="PTHR30376">
    <property type="entry name" value="SIGMA FACTOR RPOH HEAT SHOCK RELATED"/>
    <property type="match status" value="1"/>
</dbReference>
<dbReference type="PRINTS" id="PR00046">
    <property type="entry name" value="SIGMA70FCT"/>
</dbReference>
<dbReference type="EMBL" id="OMOF01000062">
    <property type="protein sequence ID" value="SPF35714.1"/>
    <property type="molecule type" value="Genomic_DNA"/>
</dbReference>
<dbReference type="PANTHER" id="PTHR30376:SF3">
    <property type="entry name" value="RNA POLYMERASE SIGMA FACTOR RPOH"/>
    <property type="match status" value="1"/>
</dbReference>
<dbReference type="PROSITE" id="PS00716">
    <property type="entry name" value="SIGMA70_2"/>
    <property type="match status" value="1"/>
</dbReference>
<sequence length="108" mass="12393">MSLAGHAYDPIGMDKEGNTISLIEVLVSNEEDISLKVENESERKVLLELIKNLNKKEKLVIQLRYGLMNSQKRTQSEIAKIMNISRSYVSRIERKALQKLMEEMGKIT</sequence>
<reference evidence="4" key="1">
    <citation type="submission" date="2018-02" db="EMBL/GenBank/DDBJ databases">
        <authorList>
            <person name="Hausmann B."/>
        </authorList>
    </citation>
    <scope>NUCLEOTIDE SEQUENCE [LARGE SCALE GENOMIC DNA]</scope>
    <source>
        <strain evidence="4">Peat soil MAG SbF1</strain>
    </source>
</reference>
<dbReference type="AlphaFoldDB" id="A0A2U3K7R7"/>
<dbReference type="NCBIfam" id="TIGR02937">
    <property type="entry name" value="sigma70-ECF"/>
    <property type="match status" value="1"/>
</dbReference>
<feature type="domain" description="HTH cro/C1-type" evidence="2">
    <location>
        <begin position="67"/>
        <end position="94"/>
    </location>
</feature>
<dbReference type="InterPro" id="IPR014284">
    <property type="entry name" value="RNA_pol_sigma-70_dom"/>
</dbReference>
<dbReference type="InterPro" id="IPR050813">
    <property type="entry name" value="Sigma-70_Factor"/>
</dbReference>
<dbReference type="CDD" id="cd06171">
    <property type="entry name" value="Sigma70_r4"/>
    <property type="match status" value="1"/>
</dbReference>
<dbReference type="InterPro" id="IPR001387">
    <property type="entry name" value="Cro/C1-type_HTH"/>
</dbReference>
<proteinExistence type="inferred from homology"/>
<dbReference type="Proteomes" id="UP000238916">
    <property type="component" value="Unassembled WGS sequence"/>
</dbReference>
<dbReference type="GO" id="GO:0006352">
    <property type="term" value="P:DNA-templated transcription initiation"/>
    <property type="evidence" value="ECO:0007669"/>
    <property type="project" value="InterPro"/>
</dbReference>
<name>A0A2U3K7R7_9FIRM</name>
<comment type="similarity">
    <text evidence="1">Belongs to the sigma-70 factor family.</text>
</comment>
<evidence type="ECO:0000259" key="2">
    <source>
        <dbReference type="PROSITE" id="PS50943"/>
    </source>
</evidence>
<evidence type="ECO:0000313" key="3">
    <source>
        <dbReference type="EMBL" id="SPF35714.1"/>
    </source>
</evidence>
<dbReference type="SUPFAM" id="SSF88659">
    <property type="entry name" value="Sigma3 and sigma4 domains of RNA polymerase sigma factors"/>
    <property type="match status" value="1"/>
</dbReference>
<organism evidence="3 4">
    <name type="scientific">Candidatus Desulfosporosinus infrequens</name>
    <dbReference type="NCBI Taxonomy" id="2043169"/>
    <lineage>
        <taxon>Bacteria</taxon>
        <taxon>Bacillati</taxon>
        <taxon>Bacillota</taxon>
        <taxon>Clostridia</taxon>
        <taxon>Eubacteriales</taxon>
        <taxon>Desulfitobacteriaceae</taxon>
        <taxon>Desulfosporosinus</taxon>
    </lineage>
</organism>
<dbReference type="InterPro" id="IPR013324">
    <property type="entry name" value="RNA_pol_sigma_r3/r4-like"/>
</dbReference>
<evidence type="ECO:0000256" key="1">
    <source>
        <dbReference type="ARBA" id="ARBA00007788"/>
    </source>
</evidence>
<dbReference type="PROSITE" id="PS50943">
    <property type="entry name" value="HTH_CROC1"/>
    <property type="match status" value="1"/>
</dbReference>
<gene>
    <name evidence="3" type="ORF">SBF1_1540003</name>
</gene>
<evidence type="ECO:0000313" key="4">
    <source>
        <dbReference type="Proteomes" id="UP000238916"/>
    </source>
</evidence>